<dbReference type="Proteomes" id="UP000663255">
    <property type="component" value="Plasmid p1"/>
</dbReference>
<keyword evidence="1" id="KW-0614">Plasmid</keyword>
<sequence>MVILGRIQKFSKFKSNSKMALESFKTITLNIQSKLRCFSLFKNVGTHTKIEKLVRLQYDAICGNYHVLFGIQSLS</sequence>
<dbReference type="AlphaFoldDB" id="A0AAP9WQ52"/>
<proteinExistence type="predicted"/>
<geneLocation type="plasmid" evidence="1 2">
    <name>p1</name>
</geneLocation>
<accession>A0AAP9WQ52</accession>
<name>A0AAP9WQ52_LEPIR</name>
<protein>
    <submittedName>
        <fullName evidence="1">Uncharacterized protein</fullName>
    </submittedName>
</protein>
<gene>
    <name evidence="1" type="ORF">Lepto1489_22070</name>
</gene>
<organism evidence="1 2">
    <name type="scientific">Leptospira interrogans serovar Bataviae</name>
    <dbReference type="NCBI Taxonomy" id="312175"/>
    <lineage>
        <taxon>Bacteria</taxon>
        <taxon>Pseudomonadati</taxon>
        <taxon>Spirochaetota</taxon>
        <taxon>Spirochaetia</taxon>
        <taxon>Leptospirales</taxon>
        <taxon>Leptospiraceae</taxon>
        <taxon>Leptospira</taxon>
    </lineage>
</organism>
<evidence type="ECO:0000313" key="1">
    <source>
        <dbReference type="EMBL" id="QOI53070.1"/>
    </source>
</evidence>
<reference evidence="1" key="1">
    <citation type="submission" date="2019-09" db="EMBL/GenBank/DDBJ databases">
        <title>Comparative Genomics of Leptospira interrogans Reveals Genome Plasticity - A Common Adaptive Strategy for Survival in Various Hosts.</title>
        <authorList>
            <person name="Ramli S.R."/>
            <person name="Bunk B."/>
            <person name="Goris M."/>
            <person name="Bhuju S."/>
            <person name="Jarek M."/>
            <person name="Sproer C."/>
            <person name="Mustakim S."/>
            <person name="Strommenger B."/>
            <person name="Pessler F."/>
        </authorList>
    </citation>
    <scope>NUCLEOTIDE SEQUENCE</scope>
    <source>
        <strain evidence="1">1489</strain>
        <plasmid evidence="1">p1</plasmid>
    </source>
</reference>
<evidence type="ECO:0000313" key="2">
    <source>
        <dbReference type="Proteomes" id="UP000663255"/>
    </source>
</evidence>
<dbReference type="EMBL" id="CP043895">
    <property type="protein sequence ID" value="QOI53070.1"/>
    <property type="molecule type" value="Genomic_DNA"/>
</dbReference>